<comment type="catalytic activity">
    <reaction evidence="4">
        <text>O-phospho-L-threonyl-[protein] + H2O = L-threonyl-[protein] + phosphate</text>
        <dbReference type="Rhea" id="RHEA:47004"/>
        <dbReference type="Rhea" id="RHEA-COMP:11060"/>
        <dbReference type="Rhea" id="RHEA-COMP:11605"/>
        <dbReference type="ChEBI" id="CHEBI:15377"/>
        <dbReference type="ChEBI" id="CHEBI:30013"/>
        <dbReference type="ChEBI" id="CHEBI:43474"/>
        <dbReference type="ChEBI" id="CHEBI:61977"/>
        <dbReference type="EC" id="3.1.3.16"/>
    </reaction>
</comment>
<evidence type="ECO:0000256" key="3">
    <source>
        <dbReference type="ARBA" id="ARBA00047761"/>
    </source>
</evidence>
<proteinExistence type="predicted"/>
<dbReference type="SUPFAM" id="SSF56784">
    <property type="entry name" value="HAD-like"/>
    <property type="match status" value="1"/>
</dbReference>
<dbReference type="InterPro" id="IPR036412">
    <property type="entry name" value="HAD-like_sf"/>
</dbReference>
<evidence type="ECO:0000259" key="5">
    <source>
        <dbReference type="PROSITE" id="PS50969"/>
    </source>
</evidence>
<dbReference type="EMBL" id="MK072507">
    <property type="protein sequence ID" value="AYV86413.1"/>
    <property type="molecule type" value="Genomic_DNA"/>
</dbReference>
<accession>A0A3G5AJY7</accession>
<dbReference type="PROSITE" id="PS50969">
    <property type="entry name" value="FCP1"/>
    <property type="match status" value="1"/>
</dbReference>
<dbReference type="EC" id="3.1.3.16" evidence="1"/>
<dbReference type="InterPro" id="IPR039189">
    <property type="entry name" value="Fcp1"/>
</dbReference>
<dbReference type="SMART" id="SM00577">
    <property type="entry name" value="CPDc"/>
    <property type="match status" value="1"/>
</dbReference>
<reference evidence="6" key="1">
    <citation type="submission" date="2018-10" db="EMBL/GenBank/DDBJ databases">
        <title>Hidden diversity of soil giant viruses.</title>
        <authorList>
            <person name="Schulz F."/>
            <person name="Alteio L."/>
            <person name="Goudeau D."/>
            <person name="Ryan E.M."/>
            <person name="Malmstrom R.R."/>
            <person name="Blanchard J."/>
            <person name="Woyke T."/>
        </authorList>
    </citation>
    <scope>NUCLEOTIDE SEQUENCE</scope>
    <source>
        <strain evidence="6">SYV1</strain>
    </source>
</reference>
<dbReference type="Gene3D" id="3.40.50.1000">
    <property type="entry name" value="HAD superfamily/HAD-like"/>
    <property type="match status" value="1"/>
</dbReference>
<sequence length="362" mass="42211">MSSELSESPSSIPPLNKPILVLDLDHTLVHSIKSRHLPNLSETVLEKVIDKLHLHFIPHLLHYVSVRHGAIEFLCEVEPFFDIYIYTNSHMSYAVEVLSLLNQKIDQHCQSISKSRRSEPLLRKERMVARNDNWVHVSNSTNQLLPVSTSSAQSIESIRSIQTNYINKSPKTDPLPPLFKSLQWLGESCHIDLDERFVVILDDSKHVWNPSDYPYIFPINPYVSWSLYDFQVKSNELPPLSTSSTLCTYTNKSMIKTSLFEKHHLKGASHLSFYTLSLDASYREWTESWDYVMKHCLTSDHLNQTQAKEMHIHSTRLQEMTDSWAGVHLILHHPTHYQYIYHTFQEFARTLKLLPLQQYIKY</sequence>
<evidence type="ECO:0000313" key="6">
    <source>
        <dbReference type="EMBL" id="AYV86413.1"/>
    </source>
</evidence>
<evidence type="ECO:0000256" key="4">
    <source>
        <dbReference type="ARBA" id="ARBA00048336"/>
    </source>
</evidence>
<dbReference type="InterPro" id="IPR004274">
    <property type="entry name" value="FCP1_dom"/>
</dbReference>
<protein>
    <recommendedName>
        <fullName evidence="1">protein-serine/threonine phosphatase</fullName>
        <ecNumber evidence="1">3.1.3.16</ecNumber>
    </recommendedName>
</protein>
<gene>
    <name evidence="6" type="ORF">Sylvanvirus1_9</name>
</gene>
<evidence type="ECO:0000256" key="1">
    <source>
        <dbReference type="ARBA" id="ARBA00013081"/>
    </source>
</evidence>
<comment type="catalytic activity">
    <reaction evidence="3">
        <text>O-phospho-L-seryl-[protein] + H2O = L-seryl-[protein] + phosphate</text>
        <dbReference type="Rhea" id="RHEA:20629"/>
        <dbReference type="Rhea" id="RHEA-COMP:9863"/>
        <dbReference type="Rhea" id="RHEA-COMP:11604"/>
        <dbReference type="ChEBI" id="CHEBI:15377"/>
        <dbReference type="ChEBI" id="CHEBI:29999"/>
        <dbReference type="ChEBI" id="CHEBI:43474"/>
        <dbReference type="ChEBI" id="CHEBI:83421"/>
        <dbReference type="EC" id="3.1.3.16"/>
    </reaction>
</comment>
<dbReference type="InterPro" id="IPR023214">
    <property type="entry name" value="HAD_sf"/>
</dbReference>
<feature type="domain" description="FCP1 homology" evidence="5">
    <location>
        <begin position="13"/>
        <end position="243"/>
    </location>
</feature>
<dbReference type="Pfam" id="PF03031">
    <property type="entry name" value="NIF"/>
    <property type="match status" value="1"/>
</dbReference>
<keyword evidence="2" id="KW-0378">Hydrolase</keyword>
<dbReference type="PANTHER" id="PTHR23081:SF36">
    <property type="entry name" value="RNA POLYMERASE II SUBUNIT A C-TERMINAL DOMAIN PHOSPHATASE"/>
    <property type="match status" value="1"/>
</dbReference>
<organism evidence="6">
    <name type="scientific">Sylvanvirus sp</name>
    <dbReference type="NCBI Taxonomy" id="2487774"/>
    <lineage>
        <taxon>Viruses</taxon>
    </lineage>
</organism>
<dbReference type="GO" id="GO:0008420">
    <property type="term" value="F:RNA polymerase II CTD heptapeptide repeat phosphatase activity"/>
    <property type="evidence" value="ECO:0007669"/>
    <property type="project" value="InterPro"/>
</dbReference>
<name>A0A3G5AJY7_9VIRU</name>
<dbReference type="PANTHER" id="PTHR23081">
    <property type="entry name" value="RNA POLYMERASE II CTD PHOSPHATASE"/>
    <property type="match status" value="1"/>
</dbReference>
<evidence type="ECO:0000256" key="2">
    <source>
        <dbReference type="ARBA" id="ARBA00022801"/>
    </source>
</evidence>